<keyword evidence="4" id="KW-1185">Reference proteome</keyword>
<evidence type="ECO:0000313" key="3">
    <source>
        <dbReference type="EMBL" id="GHC70579.1"/>
    </source>
</evidence>
<sequence>MLLRNGRLAALLAAGALSAAAASAQSISKEYNSNAPDAPEWVENEALPAPAFDMGKLVDVTVDAQGSLRYGIDPSTLQIGKDGVVRYVMVARSSSGAMTAMYEGLRCDTGEYKLYARYNVDKWTPVEQPQWKSLWESSRIKYPLAFARQGGCDGRARPTSVRDIVQRLKSPAETVYPN</sequence>
<feature type="domain" description="CNP1-like uncharacterised" evidence="2">
    <location>
        <begin position="38"/>
        <end position="169"/>
    </location>
</feature>
<dbReference type="EMBL" id="BMYK01000001">
    <property type="protein sequence ID" value="GHC70579.1"/>
    <property type="molecule type" value="Genomic_DNA"/>
</dbReference>
<evidence type="ECO:0000256" key="1">
    <source>
        <dbReference type="SAM" id="SignalP"/>
    </source>
</evidence>
<reference evidence="4" key="1">
    <citation type="journal article" date="2019" name="Int. J. Syst. Evol. Microbiol.">
        <title>The Global Catalogue of Microorganisms (GCM) 10K type strain sequencing project: providing services to taxonomists for standard genome sequencing and annotation.</title>
        <authorList>
            <consortium name="The Broad Institute Genomics Platform"/>
            <consortium name="The Broad Institute Genome Sequencing Center for Infectious Disease"/>
            <person name="Wu L."/>
            <person name="Ma J."/>
        </authorList>
    </citation>
    <scope>NUCLEOTIDE SEQUENCE [LARGE SCALE GENOMIC DNA]</scope>
    <source>
        <strain evidence="4">KCTC 23314</strain>
    </source>
</reference>
<name>A0ABQ3FVD4_9BURK</name>
<organism evidence="3 4">
    <name type="scientific">Pseudorhodoferax aquiterrae</name>
    <dbReference type="NCBI Taxonomy" id="747304"/>
    <lineage>
        <taxon>Bacteria</taxon>
        <taxon>Pseudomonadati</taxon>
        <taxon>Pseudomonadota</taxon>
        <taxon>Betaproteobacteria</taxon>
        <taxon>Burkholderiales</taxon>
        <taxon>Comamonadaceae</taxon>
    </lineage>
</organism>
<gene>
    <name evidence="3" type="ORF">GCM10007320_05130</name>
</gene>
<accession>A0ABQ3FVD4</accession>
<evidence type="ECO:0000313" key="4">
    <source>
        <dbReference type="Proteomes" id="UP000626210"/>
    </source>
</evidence>
<dbReference type="InterPro" id="IPR014861">
    <property type="entry name" value="CNP1-like_dom"/>
</dbReference>
<dbReference type="Proteomes" id="UP000626210">
    <property type="component" value="Unassembled WGS sequence"/>
</dbReference>
<feature type="chain" id="PRO_5047164166" description="CNP1-like uncharacterized domain-containing protein" evidence="1">
    <location>
        <begin position="25"/>
        <end position="178"/>
    </location>
</feature>
<comment type="caution">
    <text evidence="3">The sequence shown here is derived from an EMBL/GenBank/DDBJ whole genome shotgun (WGS) entry which is preliminary data.</text>
</comment>
<evidence type="ECO:0000259" key="2">
    <source>
        <dbReference type="Pfam" id="PF08750"/>
    </source>
</evidence>
<dbReference type="RefSeq" id="WP_189685442.1">
    <property type="nucleotide sequence ID" value="NZ_BMYK01000001.1"/>
</dbReference>
<keyword evidence="1" id="KW-0732">Signal</keyword>
<proteinExistence type="predicted"/>
<feature type="signal peptide" evidence="1">
    <location>
        <begin position="1"/>
        <end position="24"/>
    </location>
</feature>
<dbReference type="Pfam" id="PF08750">
    <property type="entry name" value="CNP1"/>
    <property type="match status" value="1"/>
</dbReference>
<protein>
    <recommendedName>
        <fullName evidence="2">CNP1-like uncharacterized domain-containing protein</fullName>
    </recommendedName>
</protein>